<sequence length="79" mass="8336" precursor="true">MASRTAAVSWLSIAAVVAAGFAAVAVDQSKYAVYMVVPTDTRLPVRSRGVVSPVGRDRVSTRVGQHGNENPPRSSRTVP</sequence>
<feature type="compositionally biased region" description="Polar residues" evidence="1">
    <location>
        <begin position="67"/>
        <end position="79"/>
    </location>
</feature>
<evidence type="ECO:0000256" key="1">
    <source>
        <dbReference type="SAM" id="MobiDB-lite"/>
    </source>
</evidence>
<organism evidence="2">
    <name type="scientific">Mycobacterium sp. (strain JLS)</name>
    <dbReference type="NCBI Taxonomy" id="164757"/>
    <lineage>
        <taxon>Bacteria</taxon>
        <taxon>Bacillati</taxon>
        <taxon>Actinomycetota</taxon>
        <taxon>Actinomycetes</taxon>
        <taxon>Mycobacteriales</taxon>
        <taxon>Mycobacteriaceae</taxon>
        <taxon>Mycobacterium</taxon>
    </lineage>
</organism>
<dbReference type="AlphaFoldDB" id="A0A5Q5CD66"/>
<gene>
    <name evidence="2" type="ordered locus">Mjls_1324</name>
</gene>
<accession>A0A5Q5CD66</accession>
<protein>
    <submittedName>
        <fullName evidence="2">Uncharacterized protein</fullName>
    </submittedName>
</protein>
<name>A0A5Q5CD66_MYCSJ</name>
<feature type="region of interest" description="Disordered" evidence="1">
    <location>
        <begin position="48"/>
        <end position="79"/>
    </location>
</feature>
<proteinExistence type="predicted"/>
<dbReference type="KEGG" id="mjl:Mjls_1324"/>
<reference evidence="2" key="1">
    <citation type="submission" date="2007-02" db="EMBL/GenBank/DDBJ databases">
        <title>Complete sequence of Mycobacterium sp. JLS.</title>
        <authorList>
            <consortium name="US DOE Joint Genome Institute"/>
            <person name="Copeland A."/>
            <person name="Lucas S."/>
            <person name="Lapidus A."/>
            <person name="Barry K."/>
            <person name="Detter J.C."/>
            <person name="Glavina del Rio T."/>
            <person name="Hammon N."/>
            <person name="Israni S."/>
            <person name="Dalin E."/>
            <person name="Tice H."/>
            <person name="Pitluck S."/>
            <person name="Chain P."/>
            <person name="Malfatti S."/>
            <person name="Shin M."/>
            <person name="Vergez L."/>
            <person name="Schmutz J."/>
            <person name="Larimer F."/>
            <person name="Land M."/>
            <person name="Hauser L."/>
            <person name="Kyrpides N."/>
            <person name="Mikhailova N."/>
            <person name="Miller C.D."/>
            <person name="Anderson A.J."/>
            <person name="Sims R.C."/>
            <person name="Richardson P."/>
        </authorList>
    </citation>
    <scope>NUCLEOTIDE SEQUENCE [LARGE SCALE GENOMIC DNA]</scope>
    <source>
        <strain evidence="2">JLS</strain>
    </source>
</reference>
<dbReference type="EMBL" id="CP000580">
    <property type="protein sequence ID" value="ABN97126.1"/>
    <property type="molecule type" value="Genomic_DNA"/>
</dbReference>
<evidence type="ECO:0000313" key="2">
    <source>
        <dbReference type="EMBL" id="ABN97126.1"/>
    </source>
</evidence>